<evidence type="ECO:0000313" key="2">
    <source>
        <dbReference type="EMBL" id="MBB3772267.1"/>
    </source>
</evidence>
<name>A0A839ZC27_9HYPH</name>
<organism evidence="2 3">
    <name type="scientific">Ancylobacter tetraedralis</name>
    <dbReference type="NCBI Taxonomy" id="217068"/>
    <lineage>
        <taxon>Bacteria</taxon>
        <taxon>Pseudomonadati</taxon>
        <taxon>Pseudomonadota</taxon>
        <taxon>Alphaproteobacteria</taxon>
        <taxon>Hyphomicrobiales</taxon>
        <taxon>Xanthobacteraceae</taxon>
        <taxon>Ancylobacter</taxon>
    </lineage>
</organism>
<protein>
    <recommendedName>
        <fullName evidence="4">Histidine kinase</fullName>
    </recommendedName>
</protein>
<dbReference type="AlphaFoldDB" id="A0A839ZC27"/>
<evidence type="ECO:0008006" key="4">
    <source>
        <dbReference type="Google" id="ProtNLM"/>
    </source>
</evidence>
<feature type="transmembrane region" description="Helical" evidence="1">
    <location>
        <begin position="7"/>
        <end position="26"/>
    </location>
</feature>
<dbReference type="EMBL" id="JACICD010000005">
    <property type="protein sequence ID" value="MBB3772267.1"/>
    <property type="molecule type" value="Genomic_DNA"/>
</dbReference>
<keyword evidence="1" id="KW-0812">Transmembrane</keyword>
<evidence type="ECO:0000313" key="3">
    <source>
        <dbReference type="Proteomes" id="UP000533469"/>
    </source>
</evidence>
<keyword evidence="1" id="KW-0472">Membrane</keyword>
<comment type="caution">
    <text evidence="2">The sequence shown here is derived from an EMBL/GenBank/DDBJ whole genome shotgun (WGS) entry which is preliminary data.</text>
</comment>
<keyword evidence="3" id="KW-1185">Reference proteome</keyword>
<proteinExistence type="predicted"/>
<dbReference type="Proteomes" id="UP000533469">
    <property type="component" value="Unassembled WGS sequence"/>
</dbReference>
<accession>A0A839ZC27</accession>
<gene>
    <name evidence="2" type="ORF">FHS55_002879</name>
</gene>
<reference evidence="2 3" key="1">
    <citation type="submission" date="2020-08" db="EMBL/GenBank/DDBJ databases">
        <title>Genomic Encyclopedia of Type Strains, Phase IV (KMG-IV): sequencing the most valuable type-strain genomes for metagenomic binning, comparative biology and taxonomic classification.</title>
        <authorList>
            <person name="Goeker M."/>
        </authorList>
    </citation>
    <scope>NUCLEOTIDE SEQUENCE [LARGE SCALE GENOMIC DNA]</scope>
    <source>
        <strain evidence="2 3">DSM 5895</strain>
    </source>
</reference>
<dbReference type="RefSeq" id="WP_183190436.1">
    <property type="nucleotide sequence ID" value="NZ_JACICD010000005.1"/>
</dbReference>
<sequence>MPSLIRLLVILAVLGGIGYGAMWALANLVEPQPREMTVTVPLDKPSR</sequence>
<evidence type="ECO:0000256" key="1">
    <source>
        <dbReference type="SAM" id="Phobius"/>
    </source>
</evidence>
<keyword evidence="1" id="KW-1133">Transmembrane helix</keyword>